<gene>
    <name evidence="2" type="ORF">LIER_01756</name>
</gene>
<feature type="region of interest" description="Disordered" evidence="1">
    <location>
        <begin position="60"/>
        <end position="106"/>
    </location>
</feature>
<reference evidence="2 3" key="1">
    <citation type="submission" date="2024-01" db="EMBL/GenBank/DDBJ databases">
        <title>The complete chloroplast genome sequence of Lithospermum erythrorhizon: insights into the phylogenetic relationship among Boraginaceae species and the maternal lineages of purple gromwells.</title>
        <authorList>
            <person name="Okada T."/>
            <person name="Watanabe K."/>
        </authorList>
    </citation>
    <scope>NUCLEOTIDE SEQUENCE [LARGE SCALE GENOMIC DNA]</scope>
</reference>
<dbReference type="AlphaFoldDB" id="A0AAV3NM68"/>
<dbReference type="Proteomes" id="UP001454036">
    <property type="component" value="Unassembled WGS sequence"/>
</dbReference>
<evidence type="ECO:0000313" key="2">
    <source>
        <dbReference type="EMBL" id="GAA0140400.1"/>
    </source>
</evidence>
<comment type="caution">
    <text evidence="2">The sequence shown here is derived from an EMBL/GenBank/DDBJ whole genome shotgun (WGS) entry which is preliminary data.</text>
</comment>
<organism evidence="2 3">
    <name type="scientific">Lithospermum erythrorhizon</name>
    <name type="common">Purple gromwell</name>
    <name type="synonym">Lithospermum officinale var. erythrorhizon</name>
    <dbReference type="NCBI Taxonomy" id="34254"/>
    <lineage>
        <taxon>Eukaryota</taxon>
        <taxon>Viridiplantae</taxon>
        <taxon>Streptophyta</taxon>
        <taxon>Embryophyta</taxon>
        <taxon>Tracheophyta</taxon>
        <taxon>Spermatophyta</taxon>
        <taxon>Magnoliopsida</taxon>
        <taxon>eudicotyledons</taxon>
        <taxon>Gunneridae</taxon>
        <taxon>Pentapetalae</taxon>
        <taxon>asterids</taxon>
        <taxon>lamiids</taxon>
        <taxon>Boraginales</taxon>
        <taxon>Boraginaceae</taxon>
        <taxon>Boraginoideae</taxon>
        <taxon>Lithospermeae</taxon>
        <taxon>Lithospermum</taxon>
    </lineage>
</organism>
<keyword evidence="3" id="KW-1185">Reference proteome</keyword>
<protein>
    <submittedName>
        <fullName evidence="2">Uncharacterized protein</fullName>
    </submittedName>
</protein>
<name>A0AAV3NM68_LITER</name>
<evidence type="ECO:0000256" key="1">
    <source>
        <dbReference type="SAM" id="MobiDB-lite"/>
    </source>
</evidence>
<accession>A0AAV3NM68</accession>
<proteinExistence type="predicted"/>
<evidence type="ECO:0000313" key="3">
    <source>
        <dbReference type="Proteomes" id="UP001454036"/>
    </source>
</evidence>
<sequence>MPIFFLITNCPPDLPIIITHNQARFLRPQPNSCATNWTTWHFHEPRINTTDMKKVPTRWQVDHRDGGGGGSAAAEGGGDEEEMEEDEGGEAEEEEEEGDDACHDNAFEQEHDKFSWVCVCFGEVKVVLMRNLIILEVVVVVV</sequence>
<feature type="compositionally biased region" description="Acidic residues" evidence="1">
    <location>
        <begin position="77"/>
        <end position="99"/>
    </location>
</feature>
<dbReference type="EMBL" id="BAABME010000178">
    <property type="protein sequence ID" value="GAA0140400.1"/>
    <property type="molecule type" value="Genomic_DNA"/>
</dbReference>